<dbReference type="Gene3D" id="3.30.390.30">
    <property type="match status" value="1"/>
</dbReference>
<dbReference type="InterPro" id="IPR023753">
    <property type="entry name" value="FAD/NAD-binding_dom"/>
</dbReference>
<evidence type="ECO:0000259" key="11">
    <source>
        <dbReference type="Pfam" id="PF02852"/>
    </source>
</evidence>
<dbReference type="PRINTS" id="PR00368">
    <property type="entry name" value="FADPNR"/>
</dbReference>
<dbReference type="Pfam" id="PF02852">
    <property type="entry name" value="Pyr_redox_dim"/>
    <property type="match status" value="1"/>
</dbReference>
<name>A0AA86IX65_9BURK</name>
<dbReference type="InterPro" id="IPR036188">
    <property type="entry name" value="FAD/NAD-bd_sf"/>
</dbReference>
<dbReference type="PANTHER" id="PTHR43014:SF2">
    <property type="entry name" value="MERCURIC REDUCTASE"/>
    <property type="match status" value="1"/>
</dbReference>
<feature type="transmembrane region" description="Helical" evidence="10">
    <location>
        <begin position="130"/>
        <end position="151"/>
    </location>
</feature>
<protein>
    <submittedName>
        <fullName evidence="14">Bifunctional TVP38/TMEM64 family protein/FAD-dependent oxidoreductase</fullName>
    </submittedName>
</protein>
<dbReference type="GO" id="GO:0050660">
    <property type="term" value="F:flavin adenine dinucleotide binding"/>
    <property type="evidence" value="ECO:0007669"/>
    <property type="project" value="TreeGrafter"/>
</dbReference>
<evidence type="ECO:0000256" key="5">
    <source>
        <dbReference type="ARBA" id="ARBA00022857"/>
    </source>
</evidence>
<feature type="transmembrane region" description="Helical" evidence="10">
    <location>
        <begin position="47"/>
        <end position="72"/>
    </location>
</feature>
<evidence type="ECO:0000256" key="10">
    <source>
        <dbReference type="SAM" id="Phobius"/>
    </source>
</evidence>
<evidence type="ECO:0000256" key="7">
    <source>
        <dbReference type="ARBA" id="ARBA00023157"/>
    </source>
</evidence>
<evidence type="ECO:0000256" key="1">
    <source>
        <dbReference type="ARBA" id="ARBA00001974"/>
    </source>
</evidence>
<evidence type="ECO:0000256" key="3">
    <source>
        <dbReference type="ARBA" id="ARBA00022630"/>
    </source>
</evidence>
<organism evidence="14 15">
    <name type="scientific">Limnobacter thiooxidans</name>
    <dbReference type="NCBI Taxonomy" id="131080"/>
    <lineage>
        <taxon>Bacteria</taxon>
        <taxon>Pseudomonadati</taxon>
        <taxon>Pseudomonadota</taxon>
        <taxon>Betaproteobacteria</taxon>
        <taxon>Burkholderiales</taxon>
        <taxon>Burkholderiaceae</taxon>
        <taxon>Limnobacter</taxon>
    </lineage>
</organism>
<feature type="domain" description="VTT" evidence="13">
    <location>
        <begin position="68"/>
        <end position="181"/>
    </location>
</feature>
<keyword evidence="10" id="KW-0472">Membrane</keyword>
<keyword evidence="10" id="KW-1133">Transmembrane helix</keyword>
<dbReference type="AlphaFoldDB" id="A0AA86IX65"/>
<accession>A0AA86IX65</accession>
<keyword evidence="10" id="KW-0812">Transmembrane</keyword>
<dbReference type="PANTHER" id="PTHR43014">
    <property type="entry name" value="MERCURIC REDUCTASE"/>
    <property type="match status" value="1"/>
</dbReference>
<evidence type="ECO:0000256" key="4">
    <source>
        <dbReference type="ARBA" id="ARBA00022827"/>
    </source>
</evidence>
<reference evidence="14 15" key="1">
    <citation type="submission" date="2023-10" db="EMBL/GenBank/DDBJ databases">
        <title>Complete Genome Sequence of Limnobacter thiooxidans CS-K2T, Isolated from freshwater lake sediments in Bavaria, Germany.</title>
        <authorList>
            <person name="Naruki M."/>
            <person name="Watanabe A."/>
            <person name="Warashina T."/>
            <person name="Morita T."/>
            <person name="Arakawa K."/>
        </authorList>
    </citation>
    <scope>NUCLEOTIDE SEQUENCE [LARGE SCALE GENOMIC DNA]</scope>
    <source>
        <strain evidence="14 15">CS-K2</strain>
    </source>
</reference>
<evidence type="ECO:0000259" key="13">
    <source>
        <dbReference type="Pfam" id="PF09335"/>
    </source>
</evidence>
<dbReference type="InterPro" id="IPR016156">
    <property type="entry name" value="FAD/NAD-linked_Rdtase_dimer_sf"/>
</dbReference>
<keyword evidence="8 9" id="KW-0676">Redox-active center</keyword>
<dbReference type="FunFam" id="3.30.390.30:FF:000001">
    <property type="entry name" value="Dihydrolipoyl dehydrogenase"/>
    <property type="match status" value="1"/>
</dbReference>
<evidence type="ECO:0000259" key="12">
    <source>
        <dbReference type="Pfam" id="PF07992"/>
    </source>
</evidence>
<feature type="transmembrane region" description="Helical" evidence="10">
    <location>
        <begin position="84"/>
        <end position="106"/>
    </location>
</feature>
<dbReference type="Gene3D" id="3.50.50.60">
    <property type="entry name" value="FAD/NAD(P)-binding domain"/>
    <property type="match status" value="2"/>
</dbReference>
<dbReference type="RefSeq" id="WP_130557141.1">
    <property type="nucleotide sequence ID" value="NZ_AP028947.1"/>
</dbReference>
<evidence type="ECO:0000256" key="8">
    <source>
        <dbReference type="ARBA" id="ARBA00023284"/>
    </source>
</evidence>
<evidence type="ECO:0000313" key="14">
    <source>
        <dbReference type="EMBL" id="BET24619.1"/>
    </source>
</evidence>
<dbReference type="SUPFAM" id="SSF51905">
    <property type="entry name" value="FAD/NAD(P)-binding domain"/>
    <property type="match status" value="1"/>
</dbReference>
<dbReference type="EMBL" id="AP028947">
    <property type="protein sequence ID" value="BET24619.1"/>
    <property type="molecule type" value="Genomic_DNA"/>
</dbReference>
<evidence type="ECO:0000256" key="6">
    <source>
        <dbReference type="ARBA" id="ARBA00023002"/>
    </source>
</evidence>
<dbReference type="SUPFAM" id="SSF55424">
    <property type="entry name" value="FAD/NAD-linked reductases, dimerisation (C-terminal) domain"/>
    <property type="match status" value="1"/>
</dbReference>
<keyword evidence="7" id="KW-1015">Disulfide bond</keyword>
<feature type="transmembrane region" description="Helical" evidence="10">
    <location>
        <begin position="236"/>
        <end position="256"/>
    </location>
</feature>
<dbReference type="PRINTS" id="PR00411">
    <property type="entry name" value="PNDRDTASEI"/>
</dbReference>
<dbReference type="InterPro" id="IPR004099">
    <property type="entry name" value="Pyr_nucl-diS_OxRdtase_dimer"/>
</dbReference>
<feature type="transmembrane region" description="Helical" evidence="10">
    <location>
        <begin position="158"/>
        <end position="177"/>
    </location>
</feature>
<dbReference type="Proteomes" id="UP001329151">
    <property type="component" value="Chromosome"/>
</dbReference>
<dbReference type="GO" id="GO:0016668">
    <property type="term" value="F:oxidoreductase activity, acting on a sulfur group of donors, NAD(P) as acceptor"/>
    <property type="evidence" value="ECO:0007669"/>
    <property type="project" value="InterPro"/>
</dbReference>
<keyword evidence="15" id="KW-1185">Reference proteome</keyword>
<evidence type="ECO:0000313" key="15">
    <source>
        <dbReference type="Proteomes" id="UP001329151"/>
    </source>
</evidence>
<keyword evidence="3 9" id="KW-0285">Flavoprotein</keyword>
<dbReference type="InterPro" id="IPR012999">
    <property type="entry name" value="Pyr_OxRdtase_I_AS"/>
</dbReference>
<comment type="cofactor">
    <cofactor evidence="1">
        <name>FAD</name>
        <dbReference type="ChEBI" id="CHEBI:57692"/>
    </cofactor>
</comment>
<keyword evidence="6 9" id="KW-0560">Oxidoreductase</keyword>
<feature type="domain" description="Pyridine nucleotide-disulphide oxidoreductase dimerisation" evidence="11">
    <location>
        <begin position="581"/>
        <end position="689"/>
    </location>
</feature>
<feature type="domain" description="FAD/NAD(P)-binding" evidence="12">
    <location>
        <begin position="236"/>
        <end position="559"/>
    </location>
</feature>
<dbReference type="Pfam" id="PF07992">
    <property type="entry name" value="Pyr_redox_2"/>
    <property type="match status" value="1"/>
</dbReference>
<evidence type="ECO:0000256" key="2">
    <source>
        <dbReference type="ARBA" id="ARBA00007532"/>
    </source>
</evidence>
<gene>
    <name evidence="14" type="ORF">RGQ30_01200</name>
</gene>
<dbReference type="InterPro" id="IPR032816">
    <property type="entry name" value="VTT_dom"/>
</dbReference>
<dbReference type="KEGG" id="lto:RGQ30_01200"/>
<proteinExistence type="inferred from homology"/>
<sequence length="715" mass="77609">MKKIIMLLIVAAVALVFAFDLHSLLTLESLKGSLEQFRGFQAESPWLVGGIFFAAYVVVTAFSIPGAAVMTLAAGALFGLVQGLVLVSFASTIGATLAFIGARYLLRDSVQAKFGNRLKAINEGVEREGAFYLFTLRLVPVFPFFLINLLMGLTRMKAFTFFWVSQLGMLAGTVVYVNAGTELAKIDSLSGILSPGLVLSFVLLGVFPLVAKKIIDKIKARKVYAQWTKPAKFDRNMIVIGAGAAGLVSSYIAAAVKAKVTLIEAHKMGGDCLNFGCVPSKALIKSAKLAHQMRHADQYGLHAATPSFSFKAVMARVHDIIKAIEPHDSVERYTGLGVDVIQGYATIVDPWTVEIKHNTGETSRLTARSIVIAAGASPVVPPLPGIETSGYLTSDTLWDEFAKREELPKRLVVLGGGPIGSELAQAFARLGSQVTQVELGERIMVREDPEISEMAMASMRADGVNILTQHKAIRFERRGDQKVLITEHQGKQVDIEFDDVICAVGRKARLTGYGLEALGVETNRTVVTNEYLETLYPNIFAAGDVAGPYQFTHVAAHQAWYASVNALFGHLKKFKVDYSVIPWATFTDPEVARVGLNEQDAKEQGIAYEVTRYGIDDLDRAIADSDAHGVVKVLTVPGKDKILGVTIAGVHAGDLLAEFVLAMKHGLGLNKILGTIHTYPTLAEANKYAAGEWKRAHAPEKLLVWLGKYHAWRLG</sequence>
<keyword evidence="4 9" id="KW-0274">FAD</keyword>
<comment type="similarity">
    <text evidence="2 9">Belongs to the class-I pyridine nucleotide-disulfide oxidoreductase family.</text>
</comment>
<dbReference type="Pfam" id="PF09335">
    <property type="entry name" value="VTT_dom"/>
    <property type="match status" value="1"/>
</dbReference>
<feature type="transmembrane region" description="Helical" evidence="10">
    <location>
        <begin position="197"/>
        <end position="215"/>
    </location>
</feature>
<dbReference type="GO" id="GO:0003955">
    <property type="term" value="F:NAD(P)H dehydrogenase (quinone) activity"/>
    <property type="evidence" value="ECO:0007669"/>
    <property type="project" value="TreeGrafter"/>
</dbReference>
<dbReference type="PROSITE" id="PS00076">
    <property type="entry name" value="PYRIDINE_REDOX_1"/>
    <property type="match status" value="1"/>
</dbReference>
<keyword evidence="5" id="KW-0521">NADP</keyword>
<evidence type="ECO:0000256" key="9">
    <source>
        <dbReference type="RuleBase" id="RU003691"/>
    </source>
</evidence>